<feature type="region of interest" description="Disordered" evidence="1">
    <location>
        <begin position="1"/>
        <end position="45"/>
    </location>
</feature>
<dbReference type="EMBL" id="JACHGN010000001">
    <property type="protein sequence ID" value="MBB5130727.1"/>
    <property type="molecule type" value="Genomic_DNA"/>
</dbReference>
<feature type="compositionally biased region" description="Polar residues" evidence="1">
    <location>
        <begin position="1"/>
        <end position="10"/>
    </location>
</feature>
<protein>
    <submittedName>
        <fullName evidence="2">Uncharacterized protein</fullName>
    </submittedName>
</protein>
<organism evidence="2 3">
    <name type="scientific">Thermocatellispora tengchongensis</name>
    <dbReference type="NCBI Taxonomy" id="1073253"/>
    <lineage>
        <taxon>Bacteria</taxon>
        <taxon>Bacillati</taxon>
        <taxon>Actinomycetota</taxon>
        <taxon>Actinomycetes</taxon>
        <taxon>Streptosporangiales</taxon>
        <taxon>Streptosporangiaceae</taxon>
        <taxon>Thermocatellispora</taxon>
    </lineage>
</organism>
<sequence length="45" mass="4776">MWVLRNSSTEPPMVLNPDTIPTDDGGREVPGGSPSALRATARRLG</sequence>
<reference evidence="2 3" key="1">
    <citation type="submission" date="2020-08" db="EMBL/GenBank/DDBJ databases">
        <title>Genomic Encyclopedia of Type Strains, Phase IV (KMG-IV): sequencing the most valuable type-strain genomes for metagenomic binning, comparative biology and taxonomic classification.</title>
        <authorList>
            <person name="Goeker M."/>
        </authorList>
    </citation>
    <scope>NUCLEOTIDE SEQUENCE [LARGE SCALE GENOMIC DNA]</scope>
    <source>
        <strain evidence="2 3">DSM 45615</strain>
    </source>
</reference>
<name>A0A840P0D2_9ACTN</name>
<comment type="caution">
    <text evidence="2">The sequence shown here is derived from an EMBL/GenBank/DDBJ whole genome shotgun (WGS) entry which is preliminary data.</text>
</comment>
<evidence type="ECO:0000313" key="3">
    <source>
        <dbReference type="Proteomes" id="UP000578449"/>
    </source>
</evidence>
<dbReference type="AlphaFoldDB" id="A0A840P0D2"/>
<dbReference type="Proteomes" id="UP000578449">
    <property type="component" value="Unassembled WGS sequence"/>
</dbReference>
<gene>
    <name evidence="2" type="ORF">HNP84_000415</name>
</gene>
<evidence type="ECO:0000313" key="2">
    <source>
        <dbReference type="EMBL" id="MBB5130727.1"/>
    </source>
</evidence>
<evidence type="ECO:0000256" key="1">
    <source>
        <dbReference type="SAM" id="MobiDB-lite"/>
    </source>
</evidence>
<keyword evidence="3" id="KW-1185">Reference proteome</keyword>
<accession>A0A840P0D2</accession>
<proteinExistence type="predicted"/>